<proteinExistence type="predicted"/>
<organism evidence="1 2">
    <name type="scientific">Hirsutella rhossiliensis</name>
    <dbReference type="NCBI Taxonomy" id="111463"/>
    <lineage>
        <taxon>Eukaryota</taxon>
        <taxon>Fungi</taxon>
        <taxon>Dikarya</taxon>
        <taxon>Ascomycota</taxon>
        <taxon>Pezizomycotina</taxon>
        <taxon>Sordariomycetes</taxon>
        <taxon>Hypocreomycetidae</taxon>
        <taxon>Hypocreales</taxon>
        <taxon>Ophiocordycipitaceae</taxon>
        <taxon>Hirsutella</taxon>
    </lineage>
</organism>
<evidence type="ECO:0000313" key="2">
    <source>
        <dbReference type="Proteomes" id="UP000824596"/>
    </source>
</evidence>
<protein>
    <submittedName>
        <fullName evidence="1">Uncharacterized protein</fullName>
    </submittedName>
</protein>
<dbReference type="GeneID" id="68353376"/>
<name>A0A9P8MYZ6_9HYPO</name>
<accession>A0A9P8MYZ6</accession>
<comment type="caution">
    <text evidence="1">The sequence shown here is derived from an EMBL/GenBank/DDBJ whole genome shotgun (WGS) entry which is preliminary data.</text>
</comment>
<keyword evidence="2" id="KW-1185">Reference proteome</keyword>
<dbReference type="OrthoDB" id="4927631at2759"/>
<dbReference type="AlphaFoldDB" id="A0A9P8MYZ6"/>
<gene>
    <name evidence="1" type="ORF">HRG_04247</name>
</gene>
<dbReference type="EMBL" id="JAIZPD010000004">
    <property type="protein sequence ID" value="KAH0963819.1"/>
    <property type="molecule type" value="Genomic_DNA"/>
</dbReference>
<reference evidence="1" key="1">
    <citation type="submission" date="2021-09" db="EMBL/GenBank/DDBJ databases">
        <title>A high-quality genome of the endoparasitic fungus Hirsutella rhossiliensis with a comparison of Hirsutella genomes reveals transposable elements contributing to genome size variation.</title>
        <authorList>
            <person name="Lin R."/>
            <person name="Jiao Y."/>
            <person name="Sun X."/>
            <person name="Ling J."/>
            <person name="Xie B."/>
            <person name="Cheng X."/>
        </authorList>
    </citation>
    <scope>NUCLEOTIDE SEQUENCE</scope>
    <source>
        <strain evidence="1">HR02</strain>
    </source>
</reference>
<dbReference type="Proteomes" id="UP000824596">
    <property type="component" value="Unassembled WGS sequence"/>
</dbReference>
<sequence>MPAILDLLGRDPITYESACKSESNIINKLGYVSAAKHLFADLWMQRRSIAALTKHHLGLGPEDSCTVLYFPEWMRGSFNACIPVEIKSGGVTRKLVFRCPMPHKLAESRYAGTVNEKLHCEVATRPPLYAFQSSPIIHPHRTDYSPLYPQSPPMAYALQLYPS</sequence>
<dbReference type="RefSeq" id="XP_044721332.1">
    <property type="nucleotide sequence ID" value="XM_044862718.1"/>
</dbReference>
<evidence type="ECO:0000313" key="1">
    <source>
        <dbReference type="EMBL" id="KAH0963819.1"/>
    </source>
</evidence>